<dbReference type="GO" id="GO:0007165">
    <property type="term" value="P:signal transduction"/>
    <property type="evidence" value="ECO:0007669"/>
    <property type="project" value="InterPro"/>
</dbReference>
<dbReference type="SUPFAM" id="SSF52540">
    <property type="entry name" value="P-loop containing nucleoside triphosphate hydrolases"/>
    <property type="match status" value="1"/>
</dbReference>
<dbReference type="InterPro" id="IPR000157">
    <property type="entry name" value="TIR_dom"/>
</dbReference>
<dbReference type="SMART" id="SM00255">
    <property type="entry name" value="TIR"/>
    <property type="match status" value="1"/>
</dbReference>
<dbReference type="InterPro" id="IPR035897">
    <property type="entry name" value="Toll_tir_struct_dom_sf"/>
</dbReference>
<evidence type="ECO:0000313" key="3">
    <source>
        <dbReference type="EMBL" id="VFK74568.1"/>
    </source>
</evidence>
<dbReference type="Pfam" id="PF14516">
    <property type="entry name" value="AAA_35"/>
    <property type="match status" value="1"/>
</dbReference>
<accession>A0A450XAY5</accession>
<dbReference type="EMBL" id="CAADFQ010000001">
    <property type="protein sequence ID" value="VFK26492.1"/>
    <property type="molecule type" value="Genomic_DNA"/>
</dbReference>
<dbReference type="Pfam" id="PF13676">
    <property type="entry name" value="TIR_2"/>
    <property type="match status" value="1"/>
</dbReference>
<proteinExistence type="predicted"/>
<feature type="domain" description="TIR" evidence="1">
    <location>
        <begin position="169"/>
        <end position="306"/>
    </location>
</feature>
<organism evidence="2">
    <name type="scientific">Candidatus Kentrum sp. MB</name>
    <dbReference type="NCBI Taxonomy" id="2138164"/>
    <lineage>
        <taxon>Bacteria</taxon>
        <taxon>Pseudomonadati</taxon>
        <taxon>Pseudomonadota</taxon>
        <taxon>Gammaproteobacteria</taxon>
        <taxon>Candidatus Kentrum</taxon>
    </lineage>
</organism>
<dbReference type="Gene3D" id="3.40.50.10140">
    <property type="entry name" value="Toll/interleukin-1 receptor homology (TIR) domain"/>
    <property type="match status" value="1"/>
</dbReference>
<dbReference type="EMBL" id="CAADGH010000006">
    <property type="protein sequence ID" value="VFK74568.1"/>
    <property type="molecule type" value="Genomic_DNA"/>
</dbReference>
<dbReference type="Pfam" id="PF13271">
    <property type="entry name" value="DUF4062"/>
    <property type="match status" value="1"/>
</dbReference>
<dbReference type="PROSITE" id="PS50104">
    <property type="entry name" value="TIR"/>
    <property type="match status" value="1"/>
</dbReference>
<name>A0A450XAY5_9GAMM</name>
<evidence type="ECO:0000259" key="1">
    <source>
        <dbReference type="PROSITE" id="PS50104"/>
    </source>
</evidence>
<evidence type="ECO:0000313" key="2">
    <source>
        <dbReference type="EMBL" id="VFK26492.1"/>
    </source>
</evidence>
<reference evidence="2" key="1">
    <citation type="submission" date="2019-02" db="EMBL/GenBank/DDBJ databases">
        <authorList>
            <person name="Gruber-Vodicka R. H."/>
            <person name="Seah K. B. B."/>
        </authorList>
    </citation>
    <scope>NUCLEOTIDE SEQUENCE</scope>
    <source>
        <strain evidence="3">BECK_BZ198</strain>
        <strain evidence="2">BECK_BZ199</strain>
    </source>
</reference>
<protein>
    <submittedName>
        <fullName evidence="2">TIR domain-containing protein</fullName>
    </submittedName>
</protein>
<sequence>MTTVFISSTGLDLKEYRQAAMEECTRLGLIPIVMEFFEAMGVGAVEGSKRKLNEADLYVGIFAHRYGYIEAGQEKSVTEIEFDHAGTRGLDRLCFLIDPDFHWPPSKIDHKNHDHLEKFKARVEKDLIRARFSDINDFRLKFHQALDAWLKRSALPESGGTSPHPPTSKNQRIALLYKRNAEPDEHLLHLLERELTSAGHSIFIDRHLNIGVEWAKQIDREIHQADAVIPLLSKKSVHSEMLLSEMEIARQSASEQNGKPRILPLRIQDEGPFPNELDTIIGRLQYSLWRGPEDDDKVVRELSVSLNRSAEPDPKPVVLEMMNDAVPLDSEFYVARETDQAFQDAVARRDTVVLLKGARQMGKTSLLIRGLHRAREAGVRVAMTDFQRLTAEELSSLTRFYLALGDMLADQLDIAACPKDAWEDARSPNVNFERWLRREVLGEGQKPLLWGIDKADRLFDRDFGGDVFALFRVWHNERAFDIGGPWSRLTLAIVHANEAHLFISDLNQSPFNIGTRITLDDFTLAETTDLNQRHGSPLREGAELLGFYHLLGGQPYLVRRGLGFLVEQRASPDASLDKFAEQAAREDGPFGDHLRRILMILSRDAGLLDTVRDLLQEKPCSDFTSFHRLRSAGIVEGEFGSEARFRCELYARYLKKHLL</sequence>
<dbReference type="AlphaFoldDB" id="A0A450XAY5"/>
<dbReference type="InterPro" id="IPR025139">
    <property type="entry name" value="DUF4062"/>
</dbReference>
<dbReference type="SUPFAM" id="SSF52200">
    <property type="entry name" value="Toll/Interleukin receptor TIR domain"/>
    <property type="match status" value="1"/>
</dbReference>
<dbReference type="InterPro" id="IPR027417">
    <property type="entry name" value="P-loop_NTPase"/>
</dbReference>
<gene>
    <name evidence="3" type="ORF">BECKMB1821H_GA0114242_100659</name>
    <name evidence="2" type="ORF">BECKMB1821I_GA0114274_100115</name>
</gene>